<dbReference type="PANTHER" id="PTHR10218:SF369">
    <property type="entry name" value="GUANINE NUCLEOTIDE-BINDING PROTEIN ALPHA-2 SUBUNIT"/>
    <property type="match status" value="1"/>
</dbReference>
<dbReference type="InterPro" id="IPR001019">
    <property type="entry name" value="Gprotein_alpha_su"/>
</dbReference>
<dbReference type="FunFam" id="1.10.400.10:FF:000007">
    <property type="entry name" value="Guanine nucleotide-binding protein subunit alpha"/>
    <property type="match status" value="1"/>
</dbReference>
<keyword evidence="2 10" id="KW-0479">Metal-binding</keyword>
<organism evidence="11 12">
    <name type="scientific">Gigaspora rosea</name>
    <dbReference type="NCBI Taxonomy" id="44941"/>
    <lineage>
        <taxon>Eukaryota</taxon>
        <taxon>Fungi</taxon>
        <taxon>Fungi incertae sedis</taxon>
        <taxon>Mucoromycota</taxon>
        <taxon>Glomeromycotina</taxon>
        <taxon>Glomeromycetes</taxon>
        <taxon>Diversisporales</taxon>
        <taxon>Gigasporaceae</taxon>
        <taxon>Gigaspora</taxon>
    </lineage>
</organism>
<evidence type="ECO:0000256" key="3">
    <source>
        <dbReference type="ARBA" id="ARBA00022741"/>
    </source>
</evidence>
<protein>
    <submittedName>
        <fullName evidence="11">Guanine nucleotide regulatory protein</fullName>
    </submittedName>
</protein>
<dbReference type="GO" id="GO:0032502">
    <property type="term" value="P:developmental process"/>
    <property type="evidence" value="ECO:0007669"/>
    <property type="project" value="UniProtKB-ARBA"/>
</dbReference>
<evidence type="ECO:0000256" key="7">
    <source>
        <dbReference type="ARBA" id="ARBA00023224"/>
    </source>
</evidence>
<sequence length="337" mass="39163">MGLCVSAEEKARLRSHQIDKQLEEDSRKFKKECKILLLGTDESGQSTIFKQMKIVHQNGYSKEELLSYRIVIYKNLVESAQIVVNAIRKFRLEPKKTINRVYFDTILEYCVGSDPTFQLSPEIVEAIDSVWNDPATRDLLKDNKYQFYLMDSAPYFFDEVRRIGTQGYIPNVDDVLRARTKTTGISETRFNAGQLSIHIIDVGGQRSERRKWIHCFEAVTSIIFCVDLSEYDQQNRMQESLTLFESVINCRWFLRTSIILFLNKINLFKLKVPRVPLKDYFPEYLGGSDVNKAAKYILWKFTQTNRARLNIYPHIIQDTDASNETILQNALGDRGIL</sequence>
<dbReference type="PROSITE" id="PS51882">
    <property type="entry name" value="G_ALPHA"/>
    <property type="match status" value="1"/>
</dbReference>
<keyword evidence="3 9" id="KW-0547">Nucleotide-binding</keyword>
<feature type="binding site" evidence="10">
    <location>
        <position position="46"/>
    </location>
    <ligand>
        <name>Mg(2+)</name>
        <dbReference type="ChEBI" id="CHEBI:18420"/>
    </ligand>
</feature>
<name>A0A397U321_9GLOM</name>
<dbReference type="Gene3D" id="3.40.50.300">
    <property type="entry name" value="P-loop containing nucleotide triphosphate hydrolases"/>
    <property type="match status" value="1"/>
</dbReference>
<dbReference type="SMART" id="SM00275">
    <property type="entry name" value="G_alpha"/>
    <property type="match status" value="1"/>
</dbReference>
<dbReference type="GO" id="GO:0003924">
    <property type="term" value="F:GTPase activity"/>
    <property type="evidence" value="ECO:0007669"/>
    <property type="project" value="InterPro"/>
</dbReference>
<dbReference type="InterPro" id="IPR027417">
    <property type="entry name" value="P-loop_NTPase"/>
</dbReference>
<evidence type="ECO:0000256" key="2">
    <source>
        <dbReference type="ARBA" id="ARBA00022723"/>
    </source>
</evidence>
<dbReference type="GO" id="GO:0001664">
    <property type="term" value="F:G protein-coupled receptor binding"/>
    <property type="evidence" value="ECO:0007669"/>
    <property type="project" value="InterPro"/>
</dbReference>
<dbReference type="PRINTS" id="PR00318">
    <property type="entry name" value="GPROTEINA"/>
</dbReference>
<keyword evidence="8" id="KW-0449">Lipoprotein</keyword>
<keyword evidence="7" id="KW-0807">Transducer</keyword>
<evidence type="ECO:0000313" key="12">
    <source>
        <dbReference type="Proteomes" id="UP000266673"/>
    </source>
</evidence>
<dbReference type="InterPro" id="IPR011025">
    <property type="entry name" value="GproteinA_insert"/>
</dbReference>
<feature type="binding site" evidence="9">
    <location>
        <begin position="176"/>
        <end position="182"/>
    </location>
    <ligand>
        <name>GTP</name>
        <dbReference type="ChEBI" id="CHEBI:37565"/>
    </ligand>
</feature>
<dbReference type="GO" id="GO:0005737">
    <property type="term" value="C:cytoplasm"/>
    <property type="evidence" value="ECO:0007669"/>
    <property type="project" value="TreeGrafter"/>
</dbReference>
<dbReference type="SUPFAM" id="SSF52540">
    <property type="entry name" value="P-loop containing nucleoside triphosphate hydrolases"/>
    <property type="match status" value="1"/>
</dbReference>
<accession>A0A397U321</accession>
<dbReference type="InterPro" id="IPR002975">
    <property type="entry name" value="Fungi_Gprotein_alpha"/>
</dbReference>
<feature type="binding site" evidence="9">
    <location>
        <begin position="151"/>
        <end position="152"/>
    </location>
    <ligand>
        <name>GTP</name>
        <dbReference type="ChEBI" id="CHEBI:37565"/>
    </ligand>
</feature>
<evidence type="ECO:0000256" key="4">
    <source>
        <dbReference type="ARBA" id="ARBA00022842"/>
    </source>
</evidence>
<evidence type="ECO:0000256" key="5">
    <source>
        <dbReference type="ARBA" id="ARBA00023134"/>
    </source>
</evidence>
<feature type="binding site" evidence="9">
    <location>
        <begin position="201"/>
        <end position="205"/>
    </location>
    <ligand>
        <name>GTP</name>
        <dbReference type="ChEBI" id="CHEBI:37565"/>
    </ligand>
</feature>
<gene>
    <name evidence="11" type="ORF">C2G38_2135735</name>
</gene>
<dbReference type="PRINTS" id="PR01241">
    <property type="entry name" value="GPROTEINAFNG"/>
</dbReference>
<dbReference type="Proteomes" id="UP000266673">
    <property type="component" value="Unassembled WGS sequence"/>
</dbReference>
<feature type="binding site" evidence="10">
    <location>
        <position position="182"/>
    </location>
    <ligand>
        <name>Mg(2+)</name>
        <dbReference type="ChEBI" id="CHEBI:18420"/>
    </ligand>
</feature>
<dbReference type="AlphaFoldDB" id="A0A397U321"/>
<feature type="binding site" evidence="9">
    <location>
        <begin position="42"/>
        <end position="47"/>
    </location>
    <ligand>
        <name>GTP</name>
        <dbReference type="ChEBI" id="CHEBI:37565"/>
    </ligand>
</feature>
<dbReference type="GO" id="GO:0046872">
    <property type="term" value="F:metal ion binding"/>
    <property type="evidence" value="ECO:0007669"/>
    <property type="project" value="UniProtKB-KW"/>
</dbReference>
<dbReference type="EMBL" id="QKWP01002141">
    <property type="protein sequence ID" value="RIB04640.1"/>
    <property type="molecule type" value="Genomic_DNA"/>
</dbReference>
<keyword evidence="5 9" id="KW-0342">GTP-binding</keyword>
<evidence type="ECO:0000256" key="10">
    <source>
        <dbReference type="PIRSR" id="PIRSR601019-2"/>
    </source>
</evidence>
<dbReference type="Pfam" id="PF00503">
    <property type="entry name" value="G-alpha"/>
    <property type="match status" value="1"/>
</dbReference>
<dbReference type="CDD" id="cd00066">
    <property type="entry name" value="G-alpha"/>
    <property type="match status" value="1"/>
</dbReference>
<keyword evidence="12" id="KW-1185">Reference proteome</keyword>
<evidence type="ECO:0000256" key="1">
    <source>
        <dbReference type="ARBA" id="ARBA00022707"/>
    </source>
</evidence>
<proteinExistence type="predicted"/>
<dbReference type="GO" id="GO:0005834">
    <property type="term" value="C:heterotrimeric G-protein complex"/>
    <property type="evidence" value="ECO:0007669"/>
    <property type="project" value="InterPro"/>
</dbReference>
<evidence type="ECO:0000256" key="8">
    <source>
        <dbReference type="ARBA" id="ARBA00023288"/>
    </source>
</evidence>
<keyword evidence="1" id="KW-0519">Myristate</keyword>
<dbReference type="GO" id="GO:0007189">
    <property type="term" value="P:adenylate cyclase-activating G protein-coupled receptor signaling pathway"/>
    <property type="evidence" value="ECO:0007669"/>
    <property type="project" value="TreeGrafter"/>
</dbReference>
<dbReference type="SUPFAM" id="SSF47895">
    <property type="entry name" value="Transducin (alpha subunit), insertion domain"/>
    <property type="match status" value="1"/>
</dbReference>
<dbReference type="OrthoDB" id="5817230at2759"/>
<reference evidence="11 12" key="1">
    <citation type="submission" date="2018-06" db="EMBL/GenBank/DDBJ databases">
        <title>Comparative genomics reveals the genomic features of Rhizophagus irregularis, R. cerebriforme, R. diaphanum and Gigaspora rosea, and their symbiotic lifestyle signature.</title>
        <authorList>
            <person name="Morin E."/>
            <person name="San Clemente H."/>
            <person name="Chen E.C.H."/>
            <person name="De La Providencia I."/>
            <person name="Hainaut M."/>
            <person name="Kuo A."/>
            <person name="Kohler A."/>
            <person name="Murat C."/>
            <person name="Tang N."/>
            <person name="Roy S."/>
            <person name="Loubradou J."/>
            <person name="Henrissat B."/>
            <person name="Grigoriev I.V."/>
            <person name="Corradi N."/>
            <person name="Roux C."/>
            <person name="Martin F.M."/>
        </authorList>
    </citation>
    <scope>NUCLEOTIDE SEQUENCE [LARGE SCALE GENOMIC DNA]</scope>
    <source>
        <strain evidence="11 12">DAOM 194757</strain>
    </source>
</reference>
<dbReference type="FunFam" id="3.40.50.300:FF:000181">
    <property type="entry name" value="Guanine nucleotide-binding protein subunit alpha"/>
    <property type="match status" value="1"/>
</dbReference>
<comment type="caution">
    <text evidence="11">The sequence shown here is derived from an EMBL/GenBank/DDBJ whole genome shotgun (WGS) entry which is preliminary data.</text>
</comment>
<dbReference type="STRING" id="44941.A0A397U321"/>
<dbReference type="GO" id="GO:0010255">
    <property type="term" value="P:glucose mediated signaling pathway"/>
    <property type="evidence" value="ECO:0007669"/>
    <property type="project" value="UniProtKB-ARBA"/>
</dbReference>
<keyword evidence="6" id="KW-0564">Palmitate</keyword>
<dbReference type="Gene3D" id="1.10.400.10">
    <property type="entry name" value="GI Alpha 1, domain 2-like"/>
    <property type="match status" value="1"/>
</dbReference>
<dbReference type="GO" id="GO:0031683">
    <property type="term" value="F:G-protein beta/gamma-subunit complex binding"/>
    <property type="evidence" value="ECO:0007669"/>
    <property type="project" value="InterPro"/>
</dbReference>
<evidence type="ECO:0000256" key="9">
    <source>
        <dbReference type="PIRSR" id="PIRSR601019-1"/>
    </source>
</evidence>
<dbReference type="PANTHER" id="PTHR10218">
    <property type="entry name" value="GTP-BINDING PROTEIN ALPHA SUBUNIT"/>
    <property type="match status" value="1"/>
</dbReference>
<evidence type="ECO:0000313" key="11">
    <source>
        <dbReference type="EMBL" id="RIB04640.1"/>
    </source>
</evidence>
<keyword evidence="4 10" id="KW-0460">Magnesium</keyword>
<dbReference type="GO" id="GO:0005525">
    <property type="term" value="F:GTP binding"/>
    <property type="evidence" value="ECO:0007669"/>
    <property type="project" value="UniProtKB-KW"/>
</dbReference>
<evidence type="ECO:0000256" key="6">
    <source>
        <dbReference type="ARBA" id="ARBA00023139"/>
    </source>
</evidence>